<feature type="domain" description="VapC45 PIN like" evidence="1">
    <location>
        <begin position="9"/>
        <end position="89"/>
    </location>
</feature>
<dbReference type="Pfam" id="PF18478">
    <property type="entry name" value="PIN_10"/>
    <property type="match status" value="1"/>
</dbReference>
<reference evidence="2 3" key="1">
    <citation type="submission" date="2011-12" db="EMBL/GenBank/DDBJ databases">
        <title>Complete sequence of Mycobacterium rhodesiae NBB3.</title>
        <authorList>
            <consortium name="US DOE Joint Genome Institute"/>
            <person name="Lucas S."/>
            <person name="Han J."/>
            <person name="Lapidus A."/>
            <person name="Cheng J.-F."/>
            <person name="Goodwin L."/>
            <person name="Pitluck S."/>
            <person name="Peters L."/>
            <person name="Mikhailova N."/>
            <person name="Gu W."/>
            <person name="Detter J.C."/>
            <person name="Han C."/>
            <person name="Tapia R."/>
            <person name="Land M."/>
            <person name="Hauser L."/>
            <person name="Kyrpides N."/>
            <person name="Ivanova N."/>
            <person name="Pagani I."/>
            <person name="Mattes T."/>
            <person name="Holmes A."/>
            <person name="Rutledge P."/>
            <person name="Paulsen I."/>
            <person name="Coleman N."/>
            <person name="Woyke T."/>
        </authorList>
    </citation>
    <scope>NUCLEOTIDE SEQUENCE [LARGE SCALE GENOMIC DNA]</scope>
    <source>
        <strain evidence="2 3">NBB3</strain>
    </source>
</reference>
<protein>
    <recommendedName>
        <fullName evidence="1">VapC45 PIN like domain-containing protein</fullName>
    </recommendedName>
</protein>
<evidence type="ECO:0000313" key="2">
    <source>
        <dbReference type="EMBL" id="AEV73760.1"/>
    </source>
</evidence>
<dbReference type="PATRIC" id="fig|710685.3.peg.3240"/>
<dbReference type="eggNOG" id="ENOG502ZMEC">
    <property type="taxonomic scope" value="Bacteria"/>
</dbReference>
<sequence length="144" mass="16028">MLEVDNVTYVVDENLLRLGAGLVAVPKDTARFGRAPIDDILPLGILDTDWIPIVGRRGWIVITNDRHLRTRPVEAELAIAHKLKVVHLHGKVGGQSAWAQLTRLTARWPAIENQHEKAPEGPWWFSVRSSGTAVMEFAPGTVER</sequence>
<dbReference type="OrthoDB" id="3828387at2"/>
<dbReference type="KEGG" id="mrh:MycrhN_3231"/>
<dbReference type="STRING" id="710685.MycrhN_3231"/>
<evidence type="ECO:0000259" key="1">
    <source>
        <dbReference type="Pfam" id="PF18478"/>
    </source>
</evidence>
<dbReference type="Proteomes" id="UP000005442">
    <property type="component" value="Chromosome"/>
</dbReference>
<organism evidence="2 3">
    <name type="scientific">Mycolicibacterium rhodesiae (strain NBB3)</name>
    <name type="common">Mycobacterium rhodesiae</name>
    <dbReference type="NCBI Taxonomy" id="710685"/>
    <lineage>
        <taxon>Bacteria</taxon>
        <taxon>Bacillati</taxon>
        <taxon>Actinomycetota</taxon>
        <taxon>Actinomycetes</taxon>
        <taxon>Mycobacteriales</taxon>
        <taxon>Mycobacteriaceae</taxon>
        <taxon>Mycolicibacterium</taxon>
    </lineage>
</organism>
<accession>G8RNQ9</accession>
<evidence type="ECO:0000313" key="3">
    <source>
        <dbReference type="Proteomes" id="UP000005442"/>
    </source>
</evidence>
<dbReference type="RefSeq" id="WP_014211516.1">
    <property type="nucleotide sequence ID" value="NC_016604.1"/>
</dbReference>
<dbReference type="EMBL" id="CP003169">
    <property type="protein sequence ID" value="AEV73760.1"/>
    <property type="molecule type" value="Genomic_DNA"/>
</dbReference>
<dbReference type="InterPro" id="IPR041375">
    <property type="entry name" value="VapC45_PIN-like"/>
</dbReference>
<gene>
    <name evidence="2" type="ordered locus">MycrhN_3231</name>
</gene>
<dbReference type="AlphaFoldDB" id="G8RNQ9"/>
<dbReference type="HOGENOM" id="CLU_1794392_0_0_11"/>
<proteinExistence type="predicted"/>
<keyword evidence="3" id="KW-1185">Reference proteome</keyword>
<name>G8RNQ9_MYCRN</name>